<dbReference type="InterPro" id="IPR006638">
    <property type="entry name" value="Elp3/MiaA/NifB-like_rSAM"/>
</dbReference>
<comment type="cofactor">
    <cofactor evidence="1">
        <name>[4Fe-4S] cluster</name>
        <dbReference type="ChEBI" id="CHEBI:49883"/>
    </cofactor>
</comment>
<dbReference type="AlphaFoldDB" id="A0A645D0M3"/>
<dbReference type="InterPro" id="IPR006467">
    <property type="entry name" value="MiaB-like_bact"/>
</dbReference>
<dbReference type="InterPro" id="IPR005839">
    <property type="entry name" value="Methylthiotransferase"/>
</dbReference>
<reference evidence="12" key="1">
    <citation type="submission" date="2019-08" db="EMBL/GenBank/DDBJ databases">
        <authorList>
            <person name="Kucharzyk K."/>
            <person name="Murdoch R.W."/>
            <person name="Higgins S."/>
            <person name="Loffler F."/>
        </authorList>
    </citation>
    <scope>NUCLEOTIDE SEQUENCE</scope>
</reference>
<dbReference type="SFLD" id="SFLDG01082">
    <property type="entry name" value="B12-binding_domain_containing"/>
    <property type="match status" value="1"/>
</dbReference>
<dbReference type="InterPro" id="IPR007197">
    <property type="entry name" value="rSAM"/>
</dbReference>
<evidence type="ECO:0000256" key="4">
    <source>
        <dbReference type="ARBA" id="ARBA00022679"/>
    </source>
</evidence>
<dbReference type="Pfam" id="PF04055">
    <property type="entry name" value="Radical_SAM"/>
    <property type="match status" value="1"/>
</dbReference>
<evidence type="ECO:0000259" key="10">
    <source>
        <dbReference type="PROSITE" id="PS51449"/>
    </source>
</evidence>
<keyword evidence="8" id="KW-0408">Iron</keyword>
<evidence type="ECO:0000256" key="3">
    <source>
        <dbReference type="ARBA" id="ARBA00022490"/>
    </source>
</evidence>
<gene>
    <name evidence="12" type="primary">mtaB_27</name>
    <name evidence="12" type="ORF">SDC9_129723</name>
</gene>
<keyword evidence="9" id="KW-0411">Iron-sulfur</keyword>
<dbReference type="GO" id="GO:0051539">
    <property type="term" value="F:4 iron, 4 sulfur cluster binding"/>
    <property type="evidence" value="ECO:0007669"/>
    <property type="project" value="UniProtKB-KW"/>
</dbReference>
<dbReference type="PROSITE" id="PS51918">
    <property type="entry name" value="RADICAL_SAM"/>
    <property type="match status" value="1"/>
</dbReference>
<evidence type="ECO:0000256" key="7">
    <source>
        <dbReference type="ARBA" id="ARBA00022723"/>
    </source>
</evidence>
<dbReference type="SFLD" id="SFLDS00029">
    <property type="entry name" value="Radical_SAM"/>
    <property type="match status" value="1"/>
</dbReference>
<dbReference type="EMBL" id="VSSQ01031681">
    <property type="protein sequence ID" value="MPM82661.1"/>
    <property type="molecule type" value="Genomic_DNA"/>
</dbReference>
<dbReference type="InterPro" id="IPR013848">
    <property type="entry name" value="Methylthiotransferase_N"/>
</dbReference>
<dbReference type="InterPro" id="IPR020612">
    <property type="entry name" value="Methylthiotransferase_CS"/>
</dbReference>
<dbReference type="PROSITE" id="PS51449">
    <property type="entry name" value="MTTASE_N"/>
    <property type="match status" value="1"/>
</dbReference>
<dbReference type="CDD" id="cd01335">
    <property type="entry name" value="Radical_SAM"/>
    <property type="match status" value="1"/>
</dbReference>
<dbReference type="InterPro" id="IPR058240">
    <property type="entry name" value="rSAM_sf"/>
</dbReference>
<evidence type="ECO:0000256" key="9">
    <source>
        <dbReference type="ARBA" id="ARBA00023014"/>
    </source>
</evidence>
<proteinExistence type="predicted"/>
<keyword evidence="7" id="KW-0479">Metal-binding</keyword>
<dbReference type="GO" id="GO:0035598">
    <property type="term" value="F:tRNA (N(6)-L-threonylcarbamoyladenosine(37)-C(2))-methylthiotransferase activity"/>
    <property type="evidence" value="ECO:0007669"/>
    <property type="project" value="UniProtKB-EC"/>
</dbReference>
<protein>
    <submittedName>
        <fullName evidence="12">Threonylcarbamoyladenosine tRNA methylthiotransferase MtaB</fullName>
        <ecNumber evidence="12">2.8.4.5</ecNumber>
    </submittedName>
</protein>
<dbReference type="Gene3D" id="3.80.30.20">
    <property type="entry name" value="tm_1862 like domain"/>
    <property type="match status" value="1"/>
</dbReference>
<comment type="caution">
    <text evidence="12">The sequence shown here is derived from an EMBL/GenBank/DDBJ whole genome shotgun (WGS) entry which is preliminary data.</text>
</comment>
<sequence>MKKVAFHTLGCKLNFAESSDLARRFTQNNYEQVSSKEFADVYVINTCTVTQVAEKKCRNAIRVANHINPNATIAVIGCFAQLNPKEIAEIEGVDIILGNADKHKLFEYIQSKEKFDEHFKEVVPIDNVKEFVPSYSFEDRTRSFLKIQDGCDYFCSYCAIPFARGRSRSDTIENTIKKAYELEKEGKKEVVLTGVNIGDFGKHQGEDFFALIKELDKVEHIERYRISSIEPNLITNEIIDFVSTSRSFLPHFHIPLQGGTNFLLERMKRKYKRELFEDRVRYIKKVMPHAFIAADIILGFPGESEEEFNETIAFIESLPLSALHVFTYSERPNSLAINFEGKVPMNIRKKRSLIMQDISNKKKKEFYENNKGYKAKILWESDNEKGMMYGFSDNYIRVGRKFDEKYINTITQETLEHLNPINQSFEIKD</sequence>
<dbReference type="FunFam" id="3.40.50.12160:FF:000004">
    <property type="entry name" value="Threonylcarbamoyladenosine tRNA methylthiotransferase MtaB"/>
    <property type="match status" value="1"/>
</dbReference>
<dbReference type="SFLD" id="SFLDG01061">
    <property type="entry name" value="methylthiotransferase"/>
    <property type="match status" value="1"/>
</dbReference>
<dbReference type="PANTHER" id="PTHR11918:SF45">
    <property type="entry name" value="THREONYLCARBAMOYLADENOSINE TRNA METHYLTHIOTRANSFERASE"/>
    <property type="match status" value="1"/>
</dbReference>
<organism evidence="12">
    <name type="scientific">bioreactor metagenome</name>
    <dbReference type="NCBI Taxonomy" id="1076179"/>
    <lineage>
        <taxon>unclassified sequences</taxon>
        <taxon>metagenomes</taxon>
        <taxon>ecological metagenomes</taxon>
    </lineage>
</organism>
<dbReference type="PANTHER" id="PTHR11918">
    <property type="entry name" value="RADICAL SAM PROTEINS"/>
    <property type="match status" value="1"/>
</dbReference>
<evidence type="ECO:0000256" key="8">
    <source>
        <dbReference type="ARBA" id="ARBA00023004"/>
    </source>
</evidence>
<keyword evidence="3" id="KW-0963">Cytoplasm</keyword>
<evidence type="ECO:0000256" key="2">
    <source>
        <dbReference type="ARBA" id="ARBA00022485"/>
    </source>
</evidence>
<dbReference type="InterPro" id="IPR038135">
    <property type="entry name" value="Methylthiotransferase_N_sf"/>
</dbReference>
<feature type="domain" description="Radical SAM core" evidence="11">
    <location>
        <begin position="137"/>
        <end position="365"/>
    </location>
</feature>
<dbReference type="EC" id="2.8.4.5" evidence="12"/>
<accession>A0A645D0M3</accession>
<keyword evidence="4 12" id="KW-0808">Transferase</keyword>
<evidence type="ECO:0000259" key="11">
    <source>
        <dbReference type="PROSITE" id="PS51918"/>
    </source>
</evidence>
<dbReference type="NCBIfam" id="TIGR00089">
    <property type="entry name" value="MiaB/RimO family radical SAM methylthiotransferase"/>
    <property type="match status" value="1"/>
</dbReference>
<evidence type="ECO:0000313" key="12">
    <source>
        <dbReference type="EMBL" id="MPM82661.1"/>
    </source>
</evidence>
<feature type="domain" description="MTTase N-terminal" evidence="10">
    <location>
        <begin position="2"/>
        <end position="114"/>
    </location>
</feature>
<dbReference type="Pfam" id="PF00919">
    <property type="entry name" value="UPF0004"/>
    <property type="match status" value="1"/>
</dbReference>
<evidence type="ECO:0000256" key="5">
    <source>
        <dbReference type="ARBA" id="ARBA00022691"/>
    </source>
</evidence>
<dbReference type="SMART" id="SM00729">
    <property type="entry name" value="Elp3"/>
    <property type="match status" value="1"/>
</dbReference>
<keyword evidence="6" id="KW-0819">tRNA processing</keyword>
<dbReference type="NCBIfam" id="TIGR01579">
    <property type="entry name" value="MiaB-like-C"/>
    <property type="match status" value="1"/>
</dbReference>
<name>A0A645D0M3_9ZZZZ</name>
<evidence type="ECO:0000256" key="6">
    <source>
        <dbReference type="ARBA" id="ARBA00022694"/>
    </source>
</evidence>
<evidence type="ECO:0000256" key="1">
    <source>
        <dbReference type="ARBA" id="ARBA00001966"/>
    </source>
</evidence>
<dbReference type="GO" id="GO:0046872">
    <property type="term" value="F:metal ion binding"/>
    <property type="evidence" value="ECO:0007669"/>
    <property type="project" value="UniProtKB-KW"/>
</dbReference>
<keyword evidence="5" id="KW-0949">S-adenosyl-L-methionine</keyword>
<dbReference type="SUPFAM" id="SSF102114">
    <property type="entry name" value="Radical SAM enzymes"/>
    <property type="match status" value="1"/>
</dbReference>
<keyword evidence="2" id="KW-0004">4Fe-4S</keyword>
<dbReference type="PROSITE" id="PS01278">
    <property type="entry name" value="MTTASE_RADICAL"/>
    <property type="match status" value="1"/>
</dbReference>
<dbReference type="Gene3D" id="3.40.50.12160">
    <property type="entry name" value="Methylthiotransferase, N-terminal domain"/>
    <property type="match status" value="1"/>
</dbReference>
<dbReference type="InterPro" id="IPR023404">
    <property type="entry name" value="rSAM_horseshoe"/>
</dbReference>